<reference evidence="3" key="1">
    <citation type="submission" date="2019-05" db="EMBL/GenBank/DDBJ databases">
        <title>Annotation for the trematode Fasciolopsis buski.</title>
        <authorList>
            <person name="Choi Y.-J."/>
        </authorList>
    </citation>
    <scope>NUCLEOTIDE SEQUENCE</scope>
    <source>
        <strain evidence="3">HT</strain>
        <tissue evidence="3">Whole worm</tissue>
    </source>
</reference>
<dbReference type="OrthoDB" id="428895at2759"/>
<evidence type="ECO:0000256" key="1">
    <source>
        <dbReference type="PIRNR" id="PIRNR038038"/>
    </source>
</evidence>
<dbReference type="Gene3D" id="1.20.58.1070">
    <property type="match status" value="1"/>
</dbReference>
<dbReference type="InterPro" id="IPR035426">
    <property type="entry name" value="Gemin2/Brr1"/>
</dbReference>
<name>A0A8E0RTA5_9TREM</name>
<sequence length="258" mass="29339">MSEFSESDSDCPAQVFPVPKSDTDNPPDPQRALTSPEGYIHFVRHEAESYPSVICAPPPIDESQSNAMSVPEKVTSPRTYSTEQENNWLNLFIESVEVYSTRSCDEISLGISVLQERFAGRLRTKRILLKFYTRSLFLIRLRLTSQQLTSSTLFDGVPSLSWMAVRSRVELDTILELLASQCTRKRWKSPMSTWIFALLVAQEKPVYPDTCHTLRTIAKRCAKLKQELGGTLSETETQLFDLFPYLMAKVFGQLDLID</sequence>
<evidence type="ECO:0000313" key="4">
    <source>
        <dbReference type="Proteomes" id="UP000728185"/>
    </source>
</evidence>
<organism evidence="3 4">
    <name type="scientific">Fasciolopsis buskii</name>
    <dbReference type="NCBI Taxonomy" id="27845"/>
    <lineage>
        <taxon>Eukaryota</taxon>
        <taxon>Metazoa</taxon>
        <taxon>Spiralia</taxon>
        <taxon>Lophotrochozoa</taxon>
        <taxon>Platyhelminthes</taxon>
        <taxon>Trematoda</taxon>
        <taxon>Digenea</taxon>
        <taxon>Plagiorchiida</taxon>
        <taxon>Echinostomata</taxon>
        <taxon>Echinostomatoidea</taxon>
        <taxon>Fasciolidae</taxon>
        <taxon>Fasciolopsis</taxon>
    </lineage>
</organism>
<keyword evidence="1" id="KW-0963">Cytoplasm</keyword>
<dbReference type="GO" id="GO:0005681">
    <property type="term" value="C:spliceosomal complex"/>
    <property type="evidence" value="ECO:0007669"/>
    <property type="project" value="UniProtKB-UniRule"/>
</dbReference>
<proteinExistence type="inferred from homology"/>
<dbReference type="GO" id="GO:0032797">
    <property type="term" value="C:SMN complex"/>
    <property type="evidence" value="ECO:0007669"/>
    <property type="project" value="UniProtKB-UniRule"/>
</dbReference>
<protein>
    <recommendedName>
        <fullName evidence="1">Gem-associated protein 2</fullName>
    </recommendedName>
</protein>
<dbReference type="PIRSF" id="PIRSF038038">
    <property type="entry name" value="SMN_Gemin2"/>
    <property type="match status" value="1"/>
</dbReference>
<gene>
    <name evidence="3" type="ORF">FBUS_03020</name>
</gene>
<comment type="subunit">
    <text evidence="1">Part of the core SMN complex.</text>
</comment>
<keyword evidence="1" id="KW-0507">mRNA processing</keyword>
<dbReference type="GO" id="GO:0000387">
    <property type="term" value="P:spliceosomal snRNP assembly"/>
    <property type="evidence" value="ECO:0007669"/>
    <property type="project" value="UniProtKB-UniRule"/>
</dbReference>
<dbReference type="EMBL" id="LUCM01005278">
    <property type="protein sequence ID" value="KAA0193056.1"/>
    <property type="molecule type" value="Genomic_DNA"/>
</dbReference>
<evidence type="ECO:0000313" key="3">
    <source>
        <dbReference type="EMBL" id="KAA0193056.1"/>
    </source>
</evidence>
<dbReference type="AlphaFoldDB" id="A0A8E0RTA5"/>
<accession>A0A8E0RTA5</accession>
<feature type="region of interest" description="Disordered" evidence="2">
    <location>
        <begin position="1"/>
        <end position="34"/>
    </location>
</feature>
<dbReference type="Proteomes" id="UP000728185">
    <property type="component" value="Unassembled WGS sequence"/>
</dbReference>
<comment type="caution">
    <text evidence="3">The sequence shown here is derived from an EMBL/GenBank/DDBJ whole genome shotgun (WGS) entry which is preliminary data.</text>
</comment>
<comment type="function">
    <text evidence="1">The SMN complex catalyzes the assembly of small nuclear ribonucleoproteins (snRNPs), the building blocks of the spliceosome, and thereby plays an important role in the splicing of cellular pre-mRNAs.</text>
</comment>
<dbReference type="GO" id="GO:0000245">
    <property type="term" value="P:spliceosomal complex assembly"/>
    <property type="evidence" value="ECO:0007669"/>
    <property type="project" value="UniProtKB-UniRule"/>
</dbReference>
<dbReference type="InterPro" id="IPR017364">
    <property type="entry name" value="GEMIN2"/>
</dbReference>
<keyword evidence="4" id="KW-1185">Reference proteome</keyword>
<evidence type="ECO:0000256" key="2">
    <source>
        <dbReference type="SAM" id="MobiDB-lite"/>
    </source>
</evidence>
<dbReference type="Pfam" id="PF04938">
    <property type="entry name" value="SIP1"/>
    <property type="match status" value="1"/>
</dbReference>
<comment type="similarity">
    <text evidence="1">Belongs to the gemin-2 family.</text>
</comment>
<keyword evidence="1" id="KW-0508">mRNA splicing</keyword>